<evidence type="ECO:0000313" key="1">
    <source>
        <dbReference type="EMBL" id="KAA2236433.1"/>
    </source>
</evidence>
<dbReference type="OrthoDB" id="8020360at2"/>
<dbReference type="InterPro" id="IPR056113">
    <property type="entry name" value="DUF7696"/>
</dbReference>
<dbReference type="RefSeq" id="WP_149818909.1">
    <property type="nucleotide sequence ID" value="NZ_VUOA01000027.1"/>
</dbReference>
<protein>
    <submittedName>
        <fullName evidence="1">Uncharacterized protein</fullName>
    </submittedName>
</protein>
<dbReference type="AlphaFoldDB" id="A0A5B2VA88"/>
<dbReference type="Pfam" id="PF24751">
    <property type="entry name" value="DUF7696"/>
    <property type="match status" value="1"/>
</dbReference>
<proteinExistence type="predicted"/>
<reference evidence="1 2" key="1">
    <citation type="submission" date="2019-09" db="EMBL/GenBank/DDBJ databases">
        <title>Salinarimonas rosea gen. nov., sp. nov., a new member of the a-2 subgroup of the Proteobacteria.</title>
        <authorList>
            <person name="Liu J."/>
        </authorList>
    </citation>
    <scope>NUCLEOTIDE SEQUENCE [LARGE SCALE GENOMIC DNA]</scope>
    <source>
        <strain evidence="1 2">BN140002</strain>
    </source>
</reference>
<keyword evidence="2" id="KW-1185">Reference proteome</keyword>
<evidence type="ECO:0000313" key="2">
    <source>
        <dbReference type="Proteomes" id="UP000323142"/>
    </source>
</evidence>
<accession>A0A5B2VA88</accession>
<name>A0A5B2VA88_9HYPH</name>
<dbReference type="Proteomes" id="UP000323142">
    <property type="component" value="Unassembled WGS sequence"/>
</dbReference>
<comment type="caution">
    <text evidence="1">The sequence shown here is derived from an EMBL/GenBank/DDBJ whole genome shotgun (WGS) entry which is preliminary data.</text>
</comment>
<dbReference type="EMBL" id="VUOA01000027">
    <property type="protein sequence ID" value="KAA2236433.1"/>
    <property type="molecule type" value="Genomic_DNA"/>
</dbReference>
<gene>
    <name evidence="1" type="ORF">F0L46_14925</name>
</gene>
<sequence>MRDNKAFSHLAGCEVSTWSEEWRHECEVAAVLAMSPNQRKSFFEGNTMEDGRKERGVVDIRGQAAADKIKQDVYRLEEFRRGKRT</sequence>
<organism evidence="1 2">
    <name type="scientific">Salinarimonas soli</name>
    <dbReference type="NCBI Taxonomy" id="1638099"/>
    <lineage>
        <taxon>Bacteria</taxon>
        <taxon>Pseudomonadati</taxon>
        <taxon>Pseudomonadota</taxon>
        <taxon>Alphaproteobacteria</taxon>
        <taxon>Hyphomicrobiales</taxon>
        <taxon>Salinarimonadaceae</taxon>
        <taxon>Salinarimonas</taxon>
    </lineage>
</organism>
<reference evidence="1 2" key="2">
    <citation type="submission" date="2019-09" db="EMBL/GenBank/DDBJ databases">
        <authorList>
            <person name="Jin C."/>
        </authorList>
    </citation>
    <scope>NUCLEOTIDE SEQUENCE [LARGE SCALE GENOMIC DNA]</scope>
    <source>
        <strain evidence="1 2">BN140002</strain>
    </source>
</reference>